<dbReference type="InterPro" id="IPR043502">
    <property type="entry name" value="DNA/RNA_pol_sf"/>
</dbReference>
<dbReference type="Pfam" id="PF00978">
    <property type="entry name" value="RdRP_2"/>
    <property type="match status" value="1"/>
</dbReference>
<dbReference type="EMBL" id="GDJX01010703">
    <property type="protein sequence ID" value="JAT57233.1"/>
    <property type="molecule type" value="Transcribed_RNA"/>
</dbReference>
<gene>
    <name evidence="2" type="primary">RDRP_2</name>
    <name evidence="2" type="ORF">g.70693</name>
</gene>
<accession>A0A1D1YRE9</accession>
<dbReference type="GO" id="GO:0006351">
    <property type="term" value="P:DNA-templated transcription"/>
    <property type="evidence" value="ECO:0007669"/>
    <property type="project" value="InterPro"/>
</dbReference>
<evidence type="ECO:0000259" key="1">
    <source>
        <dbReference type="PROSITE" id="PS50507"/>
    </source>
</evidence>
<keyword evidence="2" id="KW-0808">Transferase</keyword>
<dbReference type="AlphaFoldDB" id="A0A1D1YRE9"/>
<keyword evidence="2" id="KW-0696">RNA-directed RNA polymerase</keyword>
<protein>
    <submittedName>
        <fullName evidence="2">RNA-directed RNA polymerase</fullName>
    </submittedName>
</protein>
<organism evidence="2">
    <name type="scientific">Anthurium amnicola</name>
    <dbReference type="NCBI Taxonomy" id="1678845"/>
    <lineage>
        <taxon>Eukaryota</taxon>
        <taxon>Viridiplantae</taxon>
        <taxon>Streptophyta</taxon>
        <taxon>Embryophyta</taxon>
        <taxon>Tracheophyta</taxon>
        <taxon>Spermatophyta</taxon>
        <taxon>Magnoliopsida</taxon>
        <taxon>Liliopsida</taxon>
        <taxon>Araceae</taxon>
        <taxon>Pothoideae</taxon>
        <taxon>Potheae</taxon>
        <taxon>Anthurium</taxon>
    </lineage>
</organism>
<dbReference type="GO" id="GO:0003723">
    <property type="term" value="F:RNA binding"/>
    <property type="evidence" value="ECO:0007669"/>
    <property type="project" value="InterPro"/>
</dbReference>
<dbReference type="GO" id="GO:0039694">
    <property type="term" value="P:viral RNA genome replication"/>
    <property type="evidence" value="ECO:0007669"/>
    <property type="project" value="InterPro"/>
</dbReference>
<dbReference type="GO" id="GO:0003968">
    <property type="term" value="F:RNA-directed RNA polymerase activity"/>
    <property type="evidence" value="ECO:0007669"/>
    <property type="project" value="UniProtKB-KW"/>
</dbReference>
<dbReference type="InterPro" id="IPR007094">
    <property type="entry name" value="RNA-dir_pol_PSvirus"/>
</dbReference>
<feature type="domain" description="RdRp catalytic" evidence="1">
    <location>
        <begin position="243"/>
        <end position="356"/>
    </location>
</feature>
<keyword evidence="2" id="KW-0548">Nucleotidyltransferase</keyword>
<reference evidence="2" key="1">
    <citation type="submission" date="2015-07" db="EMBL/GenBank/DDBJ databases">
        <title>Transcriptome Assembly of Anthurium amnicola.</title>
        <authorList>
            <person name="Suzuki J."/>
        </authorList>
    </citation>
    <scope>NUCLEOTIDE SEQUENCE</scope>
</reference>
<evidence type="ECO:0000313" key="2">
    <source>
        <dbReference type="EMBL" id="JAT57233.1"/>
    </source>
</evidence>
<dbReference type="PROSITE" id="PS50507">
    <property type="entry name" value="RDRP_SSRNA_POS"/>
    <property type="match status" value="1"/>
</dbReference>
<dbReference type="InterPro" id="IPR001788">
    <property type="entry name" value="RNA-dep_RNA_pol_alsuvir"/>
</dbReference>
<dbReference type="SUPFAM" id="SSF56672">
    <property type="entry name" value="DNA/RNA polymerases"/>
    <property type="match status" value="1"/>
</dbReference>
<sequence length="558" mass="62901">MNTHIYLYDMNRTITFGEIEFDFPRHISLIGGVRDNHPVDYPTEVRYEHLKPHVNVTKARDPPRTHEPIKGALIEGVPLQVVSGSEGATLHAVKKRCDYKPQPDVGELFRVGHQMLMDKIHEREEIRLDKAMIDAYLDEMSGQKRERLAALLDSMDFTLPGYTDKTVFAKSEVLIKSDGAQPRVVYQGGDMYNLVMGSLVYYLSRRIAEELSRRNPKNKGNEVIYCVGMTADEIAEIIHHTPGDAMENDFKNNDGTQPAGVRKLEALFYYKLGAPKWFVREFAANTSVRVFTRYGVKGTVSGQRWSGEVTTTTGNGYVNSCISLASLWHSEIRESTTLVYGDDNLTYTAACRKTLVESFDVVSTDSGMKSEAKIVEKRDSATFLRKRFVPSVNTTYPVPSFGRVLAKLPVRSNNNRAVTDEEYMAGKLLSAAYEHRHVATLRTLLLDTAEQMSPTPYLDMRNQAMAYKYTANELRTMTTEAKTLDPDMFGSFLQSVYGIWEEDLVNCYASVCDGILGFRRVNAHGRKGQDKTPMIAPRIPRALWDTAFESIVCVDVAL</sequence>
<proteinExistence type="predicted"/>
<name>A0A1D1YRE9_9ARAE</name>